<proteinExistence type="predicted"/>
<organism evidence="2 3">
    <name type="scientific">Nocardia nova</name>
    <dbReference type="NCBI Taxonomy" id="37330"/>
    <lineage>
        <taxon>Bacteria</taxon>
        <taxon>Bacillati</taxon>
        <taxon>Actinomycetota</taxon>
        <taxon>Actinomycetes</taxon>
        <taxon>Mycobacteriales</taxon>
        <taxon>Nocardiaceae</taxon>
        <taxon>Nocardia</taxon>
    </lineage>
</organism>
<sequence length="444" mass="45424">DTETGGRFGTGNMADALAARGALPGLGGPDDYSVAWMIGGPAGGHAAGTVPGGTGFEMGGARGNGQFGGGAALASDSQFTEQRHFPASMFVGTSAGTNAATTPSTPGTTPSTPTGTGGTGGEQRTRLKTFEELGSDFGGIFAKGLLETFGLENSVLADPNKLLGDDGSNVRTTDSQTSSGATPATPATPQATTPPPASTGTGTGDPNNAVPVDPRAGLSGSDLYAYNIADIAKSLGLGEAAATIGTAVGLVESELQMYANSNVPESLSYPHDAVGNDHDSLNYMQQRPSMGWGSIADLMDPVYPAKAFFGELQKIDWQSMDPGAAAQAVQRSAFPDLYGKRMDDAAGRVKKTGLFDTGGFLQPGGLALSLLDKPEPLLPADKWAVAEANIGAADRLVQELGGRGPARRGGDTYVAYGYTAGDIASEWQRKQWARTGGYSGRTWK</sequence>
<feature type="non-terminal residue" evidence="2">
    <location>
        <position position="1"/>
    </location>
</feature>
<accession>A0A2S6ACQ0</accession>
<protein>
    <submittedName>
        <fullName evidence="2">Uncharacterized protein</fullName>
    </submittedName>
</protein>
<dbReference type="AlphaFoldDB" id="A0A2S6ACQ0"/>
<reference evidence="2 3" key="1">
    <citation type="submission" date="2018-02" db="EMBL/GenBank/DDBJ databases">
        <title>8 Nocardia nova and 1 Nocardia cyriacigeorgica strain used for evolution to TMP-SMX.</title>
        <authorList>
            <person name="Mehta H."/>
            <person name="Weng J."/>
            <person name="Shamoo Y."/>
        </authorList>
    </citation>
    <scope>NUCLEOTIDE SEQUENCE [LARGE SCALE GENOMIC DNA]</scope>
    <source>
        <strain evidence="2 3">MDA3139</strain>
    </source>
</reference>
<gene>
    <name evidence="2" type="ORF">C5E45_32660</name>
</gene>
<dbReference type="EMBL" id="PSZC01000039">
    <property type="protein sequence ID" value="PPJ31845.1"/>
    <property type="molecule type" value="Genomic_DNA"/>
</dbReference>
<feature type="region of interest" description="Disordered" evidence="1">
    <location>
        <begin position="95"/>
        <end position="123"/>
    </location>
</feature>
<evidence type="ECO:0000256" key="1">
    <source>
        <dbReference type="SAM" id="MobiDB-lite"/>
    </source>
</evidence>
<feature type="region of interest" description="Disordered" evidence="1">
    <location>
        <begin position="159"/>
        <end position="215"/>
    </location>
</feature>
<evidence type="ECO:0000313" key="3">
    <source>
        <dbReference type="Proteomes" id="UP000239874"/>
    </source>
</evidence>
<evidence type="ECO:0000313" key="2">
    <source>
        <dbReference type="EMBL" id="PPJ31845.1"/>
    </source>
</evidence>
<feature type="compositionally biased region" description="Low complexity" evidence="1">
    <location>
        <begin position="95"/>
        <end position="114"/>
    </location>
</feature>
<dbReference type="Proteomes" id="UP000239874">
    <property type="component" value="Unassembled WGS sequence"/>
</dbReference>
<name>A0A2S6ACQ0_9NOCA</name>
<comment type="caution">
    <text evidence="2">The sequence shown here is derived from an EMBL/GenBank/DDBJ whole genome shotgun (WGS) entry which is preliminary data.</text>
</comment>
<feature type="compositionally biased region" description="Low complexity" evidence="1">
    <location>
        <begin position="175"/>
        <end position="191"/>
    </location>
</feature>